<dbReference type="AlphaFoldDB" id="A0A1D8PSU9"/>
<evidence type="ECO:0000256" key="1">
    <source>
        <dbReference type="SAM" id="MobiDB-lite"/>
    </source>
</evidence>
<evidence type="ECO:0000313" key="5">
    <source>
        <dbReference type="Proteomes" id="UP000000559"/>
    </source>
</evidence>
<protein>
    <submittedName>
        <fullName evidence="4">Uncharacterized protein</fullName>
    </submittedName>
</protein>
<organism evidence="4 5">
    <name type="scientific">Candida albicans (strain SC5314 / ATCC MYA-2876)</name>
    <name type="common">Yeast</name>
    <dbReference type="NCBI Taxonomy" id="237561"/>
    <lineage>
        <taxon>Eukaryota</taxon>
        <taxon>Fungi</taxon>
        <taxon>Dikarya</taxon>
        <taxon>Ascomycota</taxon>
        <taxon>Saccharomycotina</taxon>
        <taxon>Pichiomycetes</taxon>
        <taxon>Debaryomycetaceae</taxon>
        <taxon>Candida/Lodderomyces clade</taxon>
        <taxon>Candida</taxon>
    </lineage>
</organism>
<keyword evidence="2" id="KW-0812">Transmembrane</keyword>
<feature type="compositionally biased region" description="Basic and acidic residues" evidence="1">
    <location>
        <begin position="115"/>
        <end position="134"/>
    </location>
</feature>
<proteinExistence type="predicted"/>
<reference evidence="4 5" key="3">
    <citation type="journal article" date="2013" name="Genome Biol.">
        <title>Assembly of a phased diploid Candida albicans genome facilitates allele-specific measurements and provides a simple model for repeat and indel structure.</title>
        <authorList>
            <person name="Muzzey D."/>
            <person name="Schwartz K."/>
            <person name="Weissman J.S."/>
            <person name="Sherlock G."/>
        </authorList>
    </citation>
    <scope>NUCLEOTIDE SEQUENCE [LARGE SCALE GENOMIC DNA]</scope>
    <source>
        <strain evidence="5">SC5314 / ATCC MYA-2876</strain>
    </source>
</reference>
<dbReference type="InParanoid" id="A0A1D8PSU9"/>
<dbReference type="EMBL" id="CP017630">
    <property type="protein sequence ID" value="AOW31210.1"/>
    <property type="molecule type" value="Genomic_DNA"/>
</dbReference>
<reference evidence="4 5" key="1">
    <citation type="journal article" date="2004" name="Proc. Natl. Acad. Sci. U.S.A.">
        <title>The diploid genome sequence of Candida albicans.</title>
        <authorList>
            <person name="Jones T."/>
            <person name="Federspiel N.A."/>
            <person name="Chibana H."/>
            <person name="Dungan J."/>
            <person name="Kalman S."/>
            <person name="Magee B.B."/>
            <person name="Newport G."/>
            <person name="Thorstenson Y.R."/>
            <person name="Agabian N."/>
            <person name="Magee P.T."/>
            <person name="Davis R.W."/>
            <person name="Scherer S."/>
        </authorList>
    </citation>
    <scope>NUCLEOTIDE SEQUENCE [LARGE SCALE GENOMIC DNA]</scope>
    <source>
        <strain evidence="5">SC5314 / ATCC MYA-2876</strain>
    </source>
</reference>
<dbReference type="CGD" id="CAL0000198989">
    <property type="gene designation" value="orf19.13692"/>
</dbReference>
<keyword evidence="5" id="KW-1185">Reference proteome</keyword>
<evidence type="ECO:0000313" key="3">
    <source>
        <dbReference type="CGD" id="CAL0000198989"/>
    </source>
</evidence>
<feature type="region of interest" description="Disordered" evidence="1">
    <location>
        <begin position="115"/>
        <end position="138"/>
    </location>
</feature>
<dbReference type="eggNOG" id="ENOG502RQCN">
    <property type="taxonomic scope" value="Eukaryota"/>
</dbReference>
<dbReference type="GeneID" id="3647302"/>
<dbReference type="KEGG" id="cal:CAALFM_CR04770CA"/>
<dbReference type="RefSeq" id="XP_711100.2">
    <property type="nucleotide sequence ID" value="XM_706008.2"/>
</dbReference>
<keyword evidence="2" id="KW-1133">Transmembrane helix</keyword>
<dbReference type="OrthoDB" id="4026482at2759"/>
<accession>A0A1D8PSU9</accession>
<reference evidence="4 5" key="2">
    <citation type="journal article" date="2007" name="Genome Biol.">
        <title>Assembly of the Candida albicans genome into sixteen supercontigs aligned on the eight chromosomes.</title>
        <authorList>
            <person name="van het Hoog M."/>
            <person name="Rast T.J."/>
            <person name="Martchenko M."/>
            <person name="Grindle S."/>
            <person name="Dignard D."/>
            <person name="Hogues H."/>
            <person name="Cuomo C."/>
            <person name="Berriman M."/>
            <person name="Scherer S."/>
            <person name="Magee B.B."/>
            <person name="Whiteway M."/>
            <person name="Chibana H."/>
            <person name="Nantel A."/>
            <person name="Magee P.T."/>
        </authorList>
    </citation>
    <scope>GENOME REANNOTATION</scope>
    <source>
        <strain evidence="5">SC5314 / ATCC MYA-2876</strain>
    </source>
</reference>
<keyword evidence="2" id="KW-0472">Membrane</keyword>
<evidence type="ECO:0000313" key="4">
    <source>
        <dbReference type="EMBL" id="AOW31210.1"/>
    </source>
</evidence>
<feature type="transmembrane region" description="Helical" evidence="2">
    <location>
        <begin position="148"/>
        <end position="170"/>
    </location>
</feature>
<gene>
    <name evidence="4" type="ordered locus">CAALFM_CR04770CA</name>
    <name evidence="3" type="ordered locus">orf19.13692</name>
</gene>
<feature type="transmembrane region" description="Helical" evidence="2">
    <location>
        <begin position="27"/>
        <end position="45"/>
    </location>
</feature>
<sequence length="189" mass="21539">MFGNQITERKGLDLTIPHNNTTKKKSIFKILFITLVIISSGIFLYSSTTTITSYFCYHKQQSTNSISNIPAKIDIDVPLSIEQTNVDINVAVRELIDKKNVESIGLEYIIKREDKKGDNTDDNNKDDNNNDDSKKKSKPIYDQPGMRFVFALFAFVFLNMIAICIHHIYMKITNAANAYKTVDDEISPF</sequence>
<evidence type="ECO:0000256" key="2">
    <source>
        <dbReference type="SAM" id="Phobius"/>
    </source>
</evidence>
<dbReference type="Proteomes" id="UP000000559">
    <property type="component" value="Chromosome R"/>
</dbReference>
<dbReference type="VEuPathDB" id="FungiDB:CR_04770C_A"/>
<name>A0A1D8PSU9_CANAL</name>